<protein>
    <submittedName>
        <fullName evidence="2">Uncharacterized protein</fullName>
    </submittedName>
</protein>
<accession>A0A1W0WSX8</accession>
<gene>
    <name evidence="2" type="ORF">BV898_07699</name>
</gene>
<dbReference type="Proteomes" id="UP000192578">
    <property type="component" value="Unassembled WGS sequence"/>
</dbReference>
<evidence type="ECO:0000313" key="3">
    <source>
        <dbReference type="Proteomes" id="UP000192578"/>
    </source>
</evidence>
<dbReference type="EMBL" id="MTYJ01000051">
    <property type="protein sequence ID" value="OQV18306.1"/>
    <property type="molecule type" value="Genomic_DNA"/>
</dbReference>
<reference evidence="3" key="1">
    <citation type="submission" date="2017-01" db="EMBL/GenBank/DDBJ databases">
        <title>Comparative genomics of anhydrobiosis in the tardigrade Hypsibius dujardini.</title>
        <authorList>
            <person name="Yoshida Y."/>
            <person name="Koutsovoulos G."/>
            <person name="Laetsch D."/>
            <person name="Stevens L."/>
            <person name="Kumar S."/>
            <person name="Horikawa D."/>
            <person name="Ishino K."/>
            <person name="Komine S."/>
            <person name="Tomita M."/>
            <person name="Blaxter M."/>
            <person name="Arakawa K."/>
        </authorList>
    </citation>
    <scope>NUCLEOTIDE SEQUENCE [LARGE SCALE GENOMIC DNA]</scope>
    <source>
        <strain evidence="3">Z151</strain>
    </source>
</reference>
<name>A0A1W0WSX8_HYPEX</name>
<organism evidence="2 3">
    <name type="scientific">Hypsibius exemplaris</name>
    <name type="common">Freshwater tardigrade</name>
    <dbReference type="NCBI Taxonomy" id="2072580"/>
    <lineage>
        <taxon>Eukaryota</taxon>
        <taxon>Metazoa</taxon>
        <taxon>Ecdysozoa</taxon>
        <taxon>Tardigrada</taxon>
        <taxon>Eutardigrada</taxon>
        <taxon>Parachela</taxon>
        <taxon>Hypsibioidea</taxon>
        <taxon>Hypsibiidae</taxon>
        <taxon>Hypsibius</taxon>
    </lineage>
</organism>
<comment type="caution">
    <text evidence="2">The sequence shown here is derived from an EMBL/GenBank/DDBJ whole genome shotgun (WGS) entry which is preliminary data.</text>
</comment>
<sequence length="158" mass="17009">MNHSVVVKSESAPRTAAAVASPKKKPTVNNRSSDLFMMSGTTAHCRAVFAEHQQHHPQIQLYYVIVGDIVGQPTQKGVLASFTLRDESGDLSCNFAAVDSAKRLQDAVAETDADGGRSVRVVGILKMGFDEAGLQSTNGPYMQVLKVRSESAMTTTRK</sequence>
<dbReference type="AlphaFoldDB" id="A0A1W0WSX8"/>
<feature type="region of interest" description="Disordered" evidence="1">
    <location>
        <begin position="1"/>
        <end position="31"/>
    </location>
</feature>
<proteinExistence type="predicted"/>
<evidence type="ECO:0000313" key="2">
    <source>
        <dbReference type="EMBL" id="OQV18306.1"/>
    </source>
</evidence>
<keyword evidence="3" id="KW-1185">Reference proteome</keyword>
<evidence type="ECO:0000256" key="1">
    <source>
        <dbReference type="SAM" id="MobiDB-lite"/>
    </source>
</evidence>